<dbReference type="AlphaFoldDB" id="A0A444VXM8"/>
<dbReference type="RefSeq" id="WP_129747517.1">
    <property type="nucleotide sequence ID" value="NZ_JUIV01000009.1"/>
</dbReference>
<evidence type="ECO:0000313" key="2">
    <source>
        <dbReference type="Proteomes" id="UP000290433"/>
    </source>
</evidence>
<evidence type="ECO:0000313" key="1">
    <source>
        <dbReference type="EMBL" id="RYJ38323.1"/>
    </source>
</evidence>
<dbReference type="EMBL" id="JUIV01000009">
    <property type="protein sequence ID" value="RYJ38323.1"/>
    <property type="molecule type" value="Genomic_DNA"/>
</dbReference>
<comment type="caution">
    <text evidence="1">The sequence shown here is derived from an EMBL/GenBank/DDBJ whole genome shotgun (WGS) entry which is preliminary data.</text>
</comment>
<reference evidence="1 2" key="1">
    <citation type="submission" date="2014-12" db="EMBL/GenBank/DDBJ databases">
        <title>Genome sequence of Flavobacterium anhuiense RCM74.</title>
        <authorList>
            <person name="Kim J.F."/>
            <person name="Song J.Y."/>
            <person name="Kwak M.-J."/>
            <person name="Lee S.-W."/>
        </authorList>
    </citation>
    <scope>NUCLEOTIDE SEQUENCE [LARGE SCALE GENOMIC DNA]</scope>
    <source>
        <strain evidence="1 2">RCM74</strain>
    </source>
</reference>
<accession>A0A444VXM8</accession>
<proteinExistence type="predicted"/>
<dbReference type="OrthoDB" id="9809695at2"/>
<organism evidence="1 2">
    <name type="scientific">Flavobacterium anhuiense</name>
    <dbReference type="NCBI Taxonomy" id="459526"/>
    <lineage>
        <taxon>Bacteria</taxon>
        <taxon>Pseudomonadati</taxon>
        <taxon>Bacteroidota</taxon>
        <taxon>Flavobacteriia</taxon>
        <taxon>Flavobacteriales</taxon>
        <taxon>Flavobacteriaceae</taxon>
        <taxon>Flavobacterium</taxon>
    </lineage>
</organism>
<sequence>MAYNTQEGSEDIKVLEIRNYLLKPNLADTFSNFFHTKFVEPMQELGGYTLGEFKIENSNDRFVWFRGFKNMETRIKFLNDFYCESIVWKENGKAANEMMINSDNVYLLKPLYKSSNLKTNKHITVIDFYICNSTLEQTIKLFDIEYIPFLKTMDVTDISFWVSEMKENDFPRLPVFQDKNLLVAITHYEDKSEYETKQKAIDNMPSSLNFSIQQLVTIHRKLLLLNQQTNNQTTKNDAN</sequence>
<name>A0A444VXM8_9FLAO</name>
<protein>
    <submittedName>
        <fullName evidence="1">NIPSNAP family containing protein</fullName>
    </submittedName>
</protein>
<dbReference type="Gene3D" id="3.30.70.100">
    <property type="match status" value="1"/>
</dbReference>
<dbReference type="Proteomes" id="UP000290433">
    <property type="component" value="Unassembled WGS sequence"/>
</dbReference>
<dbReference type="SUPFAM" id="SSF54909">
    <property type="entry name" value="Dimeric alpha+beta barrel"/>
    <property type="match status" value="1"/>
</dbReference>
<gene>
    <name evidence="1" type="ORF">NU08_2646</name>
</gene>
<dbReference type="InterPro" id="IPR011008">
    <property type="entry name" value="Dimeric_a/b-barrel"/>
</dbReference>